<protein>
    <submittedName>
        <fullName evidence="1">Uncharacterized protein</fullName>
    </submittedName>
</protein>
<keyword evidence="2" id="KW-1185">Reference proteome</keyword>
<sequence>MNGAEDTETTSRTPEEYVALGEGVVTTEIGGEFCPMDVEGDFEYKPGVLSPVMRYTFGDTWGEKAIEFVYDGEVRETYALLNNAPIELWPDYEDVPVGMRYNYQFIDHLADCDIVRVVAWDAERYPTEENVFFP</sequence>
<accession>A0A6B0GT25</accession>
<dbReference type="Proteomes" id="UP000451471">
    <property type="component" value="Unassembled WGS sequence"/>
</dbReference>
<dbReference type="EMBL" id="WSZK01000036">
    <property type="protein sequence ID" value="MWG36507.1"/>
    <property type="molecule type" value="Genomic_DNA"/>
</dbReference>
<name>A0A6B0GT25_9EURY</name>
<comment type="caution">
    <text evidence="1">The sequence shown here is derived from an EMBL/GenBank/DDBJ whole genome shotgun (WGS) entry which is preliminary data.</text>
</comment>
<evidence type="ECO:0000313" key="1">
    <source>
        <dbReference type="EMBL" id="MWG36507.1"/>
    </source>
</evidence>
<dbReference type="AlphaFoldDB" id="A0A6B0GT25"/>
<evidence type="ECO:0000313" key="2">
    <source>
        <dbReference type="Proteomes" id="UP000451471"/>
    </source>
</evidence>
<reference evidence="1 2" key="1">
    <citation type="submission" date="2019-12" db="EMBL/GenBank/DDBJ databases">
        <title>Halocatena pleomorpha gen. nov. sp. nov., an extremely halophilic archaeon of family Halobacteriaceae isolated from saltpan soil.</title>
        <authorList>
            <person name="Pal Y."/>
            <person name="Verma A."/>
            <person name="Krishnamurthi S."/>
            <person name="Kumar P."/>
        </authorList>
    </citation>
    <scope>NUCLEOTIDE SEQUENCE [LARGE SCALE GENOMIC DNA]</scope>
    <source>
        <strain evidence="1 2">JCM 16495</strain>
    </source>
</reference>
<organism evidence="1 2">
    <name type="scientific">Halomarina oriensis</name>
    <dbReference type="NCBI Taxonomy" id="671145"/>
    <lineage>
        <taxon>Archaea</taxon>
        <taxon>Methanobacteriati</taxon>
        <taxon>Methanobacteriota</taxon>
        <taxon>Stenosarchaea group</taxon>
        <taxon>Halobacteria</taxon>
        <taxon>Halobacteriales</taxon>
        <taxon>Natronomonadaceae</taxon>
        <taxon>Halomarina</taxon>
    </lineage>
</organism>
<proteinExistence type="predicted"/>
<dbReference type="RefSeq" id="WP_158206161.1">
    <property type="nucleotide sequence ID" value="NZ_WSZK01000036.1"/>
</dbReference>
<gene>
    <name evidence="1" type="ORF">GQS65_18790</name>
</gene>